<proteinExistence type="predicted"/>
<organism evidence="2 3">
    <name type="scientific">Tractidigestivibacter montrealensis</name>
    <dbReference type="NCBI Taxonomy" id="2972466"/>
    <lineage>
        <taxon>Bacteria</taxon>
        <taxon>Bacillati</taxon>
        <taxon>Actinomycetota</taxon>
        <taxon>Coriobacteriia</taxon>
        <taxon>Coriobacteriales</taxon>
        <taxon>Atopobiaceae</taxon>
        <taxon>Tractidigestivibacter</taxon>
    </lineage>
</organism>
<evidence type="ECO:0000313" key="2">
    <source>
        <dbReference type="EMBL" id="MCR9036396.1"/>
    </source>
</evidence>
<name>A0ABT1Z853_9ACTN</name>
<dbReference type="RefSeq" id="WP_081920128.1">
    <property type="nucleotide sequence ID" value="NZ_JANSKA010000003.1"/>
</dbReference>
<dbReference type="InterPro" id="IPR029052">
    <property type="entry name" value="Metallo-depent_PP-like"/>
</dbReference>
<dbReference type="InterPro" id="IPR004843">
    <property type="entry name" value="Calcineurin-like_PHP"/>
</dbReference>
<feature type="domain" description="Calcineurin-like phosphoesterase" evidence="1">
    <location>
        <begin position="1"/>
        <end position="168"/>
    </location>
</feature>
<dbReference type="EMBL" id="JANSKA010000003">
    <property type="protein sequence ID" value="MCR9036396.1"/>
    <property type="molecule type" value="Genomic_DNA"/>
</dbReference>
<dbReference type="Pfam" id="PF00149">
    <property type="entry name" value="Metallophos"/>
    <property type="match status" value="1"/>
</dbReference>
<comment type="caution">
    <text evidence="2">The sequence shown here is derived from an EMBL/GenBank/DDBJ whole genome shotgun (WGS) entry which is preliminary data.</text>
</comment>
<sequence>MKILAIADVEERMLWDNFRRSRFEGVDLVLAAGDLDADYLEFLVTMLTCPVLYVHGNHDESYRRKPPLGCICVDDSVYVYRGLRIVGLGGSMRYKDGTYMSTEQEMRRRIRKVEPSIRLLGGFDVLLAHAPARGVGDLDDLPHRGFKCFNTLLERWRPALMVHGHVHANYITDFSRERELACGTRVVNAFGHVELEAPTPPQLSYGWKEHLVNKRALRKSDGIASHEEGVLGAGQSYGQRW</sequence>
<gene>
    <name evidence="2" type="ORF">NVS32_05455</name>
</gene>
<keyword evidence="3" id="KW-1185">Reference proteome</keyword>
<accession>A0ABT1Z853</accession>
<dbReference type="Gene3D" id="3.60.21.10">
    <property type="match status" value="1"/>
</dbReference>
<protein>
    <submittedName>
        <fullName evidence="2">Metallophosphoesterase family protein</fullName>
    </submittedName>
</protein>
<dbReference type="SUPFAM" id="SSF56300">
    <property type="entry name" value="Metallo-dependent phosphatases"/>
    <property type="match status" value="1"/>
</dbReference>
<evidence type="ECO:0000259" key="1">
    <source>
        <dbReference type="Pfam" id="PF00149"/>
    </source>
</evidence>
<reference evidence="2 3" key="1">
    <citation type="submission" date="2022-08" db="EMBL/GenBank/DDBJ databases">
        <title>Tractidigestivibacter montrealensis type strain KD21.</title>
        <authorList>
            <person name="Diop K."/>
            <person name="Richard C."/>
            <person name="Routy B."/>
        </authorList>
    </citation>
    <scope>NUCLEOTIDE SEQUENCE [LARGE SCALE GENOMIC DNA]</scope>
    <source>
        <strain evidence="2 3">KD21</strain>
    </source>
</reference>
<evidence type="ECO:0000313" key="3">
    <source>
        <dbReference type="Proteomes" id="UP001204320"/>
    </source>
</evidence>
<dbReference type="Proteomes" id="UP001204320">
    <property type="component" value="Unassembled WGS sequence"/>
</dbReference>